<sequence length="345" mass="38962">MLCWRRRGRAGWIWCHPKVYIRDAGIGCSRVWDREALIRQQILHSLDFHLLYTAHMGVLRVQELVTDKKGGVNEETETLKYNSSISQETKDELKSFSELDSDDDISRVDKDVQLNQDTIGDLQKILELQQQRKNRRTPESKAHPASQTVCDFVDEDDFLKAAVENKLPMIESYLTRGADPNACDNFNRTALHRACSHGNVEIVKRLLEAGALIENRDKLNATAVHCACRGGSLPVLKLLLNHNGNLSARDKLQSTPLHVAVRTGSYECAELLIHCGADVNAKDREGDTPMHDAVRLNRFKLIQLMLMHGANLKLKNWEGKSPMDSVLEWQSGAKTILDNFKDNTA</sequence>
<protein>
    <submittedName>
        <fullName evidence="4">Ankyrin repeat domain 1b (cardiac muscle)</fullName>
    </submittedName>
</protein>
<evidence type="ECO:0000313" key="5">
    <source>
        <dbReference type="Proteomes" id="UP000018467"/>
    </source>
</evidence>
<dbReference type="PROSITE" id="PS50088">
    <property type="entry name" value="ANK_REPEAT"/>
    <property type="match status" value="4"/>
</dbReference>
<dbReference type="Proteomes" id="UP000018467">
    <property type="component" value="Unassembled WGS sequence"/>
</dbReference>
<dbReference type="InParanoid" id="W5KK15"/>
<reference evidence="5" key="2">
    <citation type="journal article" date="2014" name="Nat. Commun.">
        <title>The cavefish genome reveals candidate genes for eye loss.</title>
        <authorList>
            <person name="McGaugh S.E."/>
            <person name="Gross J.B."/>
            <person name="Aken B."/>
            <person name="Blin M."/>
            <person name="Borowsky R."/>
            <person name="Chalopin D."/>
            <person name="Hinaux H."/>
            <person name="Jeffery W.R."/>
            <person name="Keene A."/>
            <person name="Ma L."/>
            <person name="Minx P."/>
            <person name="Murphy D."/>
            <person name="O'Quin K.E."/>
            <person name="Retaux S."/>
            <person name="Rohner N."/>
            <person name="Searle S.M."/>
            <person name="Stahl B.A."/>
            <person name="Tabin C."/>
            <person name="Volff J.N."/>
            <person name="Yoshizawa M."/>
            <person name="Warren W.C."/>
        </authorList>
    </citation>
    <scope>NUCLEOTIDE SEQUENCE [LARGE SCALE GENOMIC DNA]</scope>
    <source>
        <strain evidence="5">female</strain>
    </source>
</reference>
<feature type="repeat" description="ANK" evidence="3">
    <location>
        <begin position="252"/>
        <end position="284"/>
    </location>
</feature>
<feature type="repeat" description="ANK" evidence="3">
    <location>
        <begin position="186"/>
        <end position="218"/>
    </location>
</feature>
<dbReference type="STRING" id="7994.ENSAMXP00000007927"/>
<keyword evidence="2 3" id="KW-0040">ANK repeat</keyword>
<dbReference type="SMART" id="SM00248">
    <property type="entry name" value="ANK"/>
    <property type="match status" value="4"/>
</dbReference>
<evidence type="ECO:0000256" key="2">
    <source>
        <dbReference type="ARBA" id="ARBA00023043"/>
    </source>
</evidence>
<dbReference type="HOGENOM" id="CLU_000134_11_1_1"/>
<dbReference type="Pfam" id="PF00023">
    <property type="entry name" value="Ank"/>
    <property type="match status" value="2"/>
</dbReference>
<dbReference type="FunFam" id="1.25.40.20:FF:000453">
    <property type="entry name" value="Ankyrin repeat domain 1a (cardiac muscle)"/>
    <property type="match status" value="1"/>
</dbReference>
<keyword evidence="1" id="KW-0677">Repeat</keyword>
<reference evidence="4" key="4">
    <citation type="submission" date="2025-09" db="UniProtKB">
        <authorList>
            <consortium name="Ensembl"/>
        </authorList>
    </citation>
    <scope>IDENTIFICATION</scope>
</reference>
<evidence type="ECO:0000313" key="4">
    <source>
        <dbReference type="Ensembl" id="ENSAMXP00000007927.2"/>
    </source>
</evidence>
<dbReference type="eggNOG" id="KOG0504">
    <property type="taxonomic scope" value="Eukaryota"/>
</dbReference>
<name>W5KK15_ASTMX</name>
<dbReference type="AlphaFoldDB" id="W5KK15"/>
<dbReference type="PROSITE" id="PS50297">
    <property type="entry name" value="ANK_REP_REGION"/>
    <property type="match status" value="4"/>
</dbReference>
<dbReference type="PRINTS" id="PR01415">
    <property type="entry name" value="ANKYRIN"/>
</dbReference>
<dbReference type="Gene3D" id="1.25.40.20">
    <property type="entry name" value="Ankyrin repeat-containing domain"/>
    <property type="match status" value="2"/>
</dbReference>
<dbReference type="GO" id="GO:0085020">
    <property type="term" value="P:protein K6-linked ubiquitination"/>
    <property type="evidence" value="ECO:0007669"/>
    <property type="project" value="TreeGrafter"/>
</dbReference>
<evidence type="ECO:0000256" key="1">
    <source>
        <dbReference type="ARBA" id="ARBA00022737"/>
    </source>
</evidence>
<organism evidence="4 5">
    <name type="scientific">Astyanax mexicanus</name>
    <name type="common">Blind cave fish</name>
    <name type="synonym">Astyanax fasciatus mexicanus</name>
    <dbReference type="NCBI Taxonomy" id="7994"/>
    <lineage>
        <taxon>Eukaryota</taxon>
        <taxon>Metazoa</taxon>
        <taxon>Chordata</taxon>
        <taxon>Craniata</taxon>
        <taxon>Vertebrata</taxon>
        <taxon>Euteleostomi</taxon>
        <taxon>Actinopterygii</taxon>
        <taxon>Neopterygii</taxon>
        <taxon>Teleostei</taxon>
        <taxon>Ostariophysi</taxon>
        <taxon>Characiformes</taxon>
        <taxon>Characoidei</taxon>
        <taxon>Acestrorhamphidae</taxon>
        <taxon>Acestrorhamphinae</taxon>
        <taxon>Astyanax</taxon>
    </lineage>
</organism>
<dbReference type="InterPro" id="IPR002110">
    <property type="entry name" value="Ankyrin_rpt"/>
</dbReference>
<reference evidence="4" key="3">
    <citation type="submission" date="2025-08" db="UniProtKB">
        <authorList>
            <consortium name="Ensembl"/>
        </authorList>
    </citation>
    <scope>IDENTIFICATION</scope>
</reference>
<dbReference type="GO" id="GO:0004842">
    <property type="term" value="F:ubiquitin-protein transferase activity"/>
    <property type="evidence" value="ECO:0007669"/>
    <property type="project" value="TreeGrafter"/>
</dbReference>
<dbReference type="Pfam" id="PF12796">
    <property type="entry name" value="Ank_2"/>
    <property type="match status" value="1"/>
</dbReference>
<proteinExistence type="predicted"/>
<reference evidence="5" key="1">
    <citation type="submission" date="2013-03" db="EMBL/GenBank/DDBJ databases">
        <authorList>
            <person name="Jeffery W."/>
            <person name="Warren W."/>
            <person name="Wilson R.K."/>
        </authorList>
    </citation>
    <scope>NUCLEOTIDE SEQUENCE</scope>
    <source>
        <strain evidence="5">female</strain>
    </source>
</reference>
<dbReference type="GeneTree" id="ENSGT00940000153956"/>
<dbReference type="SUPFAM" id="SSF48403">
    <property type="entry name" value="Ankyrin repeat"/>
    <property type="match status" value="1"/>
</dbReference>
<accession>W5KK15</accession>
<feature type="repeat" description="ANK" evidence="3">
    <location>
        <begin position="219"/>
        <end position="251"/>
    </location>
</feature>
<dbReference type="Bgee" id="ENSAMXG00000007712">
    <property type="expression patterns" value="Expressed in embryo and 2 other cell types or tissues"/>
</dbReference>
<dbReference type="GO" id="GO:0070531">
    <property type="term" value="C:BRCA1-A complex"/>
    <property type="evidence" value="ECO:0007669"/>
    <property type="project" value="TreeGrafter"/>
</dbReference>
<feature type="repeat" description="ANK" evidence="3">
    <location>
        <begin position="285"/>
        <end position="317"/>
    </location>
</feature>
<dbReference type="PANTHER" id="PTHR24171">
    <property type="entry name" value="ANKYRIN REPEAT DOMAIN-CONTAINING PROTEIN 39-RELATED"/>
    <property type="match status" value="1"/>
</dbReference>
<keyword evidence="5" id="KW-1185">Reference proteome</keyword>
<dbReference type="GO" id="GO:0031436">
    <property type="term" value="C:BRCA1-BARD1 complex"/>
    <property type="evidence" value="ECO:0007669"/>
    <property type="project" value="TreeGrafter"/>
</dbReference>
<evidence type="ECO:0000256" key="3">
    <source>
        <dbReference type="PROSITE-ProRule" id="PRU00023"/>
    </source>
</evidence>
<dbReference type="Ensembl" id="ENSAMXT00000007927.2">
    <property type="protein sequence ID" value="ENSAMXP00000007927.2"/>
    <property type="gene ID" value="ENSAMXG00000007712.2"/>
</dbReference>
<dbReference type="InterPro" id="IPR036770">
    <property type="entry name" value="Ankyrin_rpt-contain_sf"/>
</dbReference>